<comment type="caution">
    <text evidence="1">The sequence shown here is derived from an EMBL/GenBank/DDBJ whole genome shotgun (WGS) entry which is preliminary data.</text>
</comment>
<keyword evidence="2" id="KW-1185">Reference proteome</keyword>
<accession>A0ABW4LLL9</accession>
<dbReference type="Proteomes" id="UP001597214">
    <property type="component" value="Unassembled WGS sequence"/>
</dbReference>
<name>A0ABW4LLL9_9BACI</name>
<gene>
    <name evidence="1" type="ORF">ACFSCX_05855</name>
</gene>
<evidence type="ECO:0000313" key="2">
    <source>
        <dbReference type="Proteomes" id="UP001597214"/>
    </source>
</evidence>
<dbReference type="EMBL" id="JBHUEM010000005">
    <property type="protein sequence ID" value="MFD1736085.1"/>
    <property type="molecule type" value="Genomic_DNA"/>
</dbReference>
<reference evidence="2" key="1">
    <citation type="journal article" date="2019" name="Int. J. Syst. Evol. Microbiol.">
        <title>The Global Catalogue of Microorganisms (GCM) 10K type strain sequencing project: providing services to taxonomists for standard genome sequencing and annotation.</title>
        <authorList>
            <consortium name="The Broad Institute Genomics Platform"/>
            <consortium name="The Broad Institute Genome Sequencing Center for Infectious Disease"/>
            <person name="Wu L."/>
            <person name="Ma J."/>
        </authorList>
    </citation>
    <scope>NUCLEOTIDE SEQUENCE [LARGE SCALE GENOMIC DNA]</scope>
    <source>
        <strain evidence="2">CCUG 49339</strain>
    </source>
</reference>
<protein>
    <submittedName>
        <fullName evidence="1">Uncharacterized protein</fullName>
    </submittedName>
</protein>
<dbReference type="RefSeq" id="WP_377927231.1">
    <property type="nucleotide sequence ID" value="NZ_JBHUEM010000005.1"/>
</dbReference>
<proteinExistence type="predicted"/>
<evidence type="ECO:0000313" key="1">
    <source>
        <dbReference type="EMBL" id="MFD1736085.1"/>
    </source>
</evidence>
<organism evidence="1 2">
    <name type="scientific">Bacillus salitolerans</name>
    <dbReference type="NCBI Taxonomy" id="1437434"/>
    <lineage>
        <taxon>Bacteria</taxon>
        <taxon>Bacillati</taxon>
        <taxon>Bacillota</taxon>
        <taxon>Bacilli</taxon>
        <taxon>Bacillales</taxon>
        <taxon>Bacillaceae</taxon>
        <taxon>Bacillus</taxon>
    </lineage>
</organism>
<sequence length="87" mass="10334">MQEYAVYKRNEEAETYHKFESITVSWMSDKNLEDWLVHHESLDINQMEGMLGGTPLKECNRYGIDHIISFTQYEKFQGAFKEFAANY</sequence>